<dbReference type="SUPFAM" id="SSF56112">
    <property type="entry name" value="Protein kinase-like (PK-like)"/>
    <property type="match status" value="1"/>
</dbReference>
<dbReference type="InterPro" id="IPR040999">
    <property type="entry name" value="Mak_N_cap"/>
</dbReference>
<dbReference type="SUPFAM" id="SSF51445">
    <property type="entry name" value="(Trans)glycosidases"/>
    <property type="match status" value="1"/>
</dbReference>
<evidence type="ECO:0000256" key="1">
    <source>
        <dbReference type="ARBA" id="ARBA00001595"/>
    </source>
</evidence>
<dbReference type="EMBL" id="JBJYXY010000001">
    <property type="protein sequence ID" value="MFN2977122.1"/>
    <property type="molecule type" value="Genomic_DNA"/>
</dbReference>
<comment type="similarity">
    <text evidence="3">Belongs to the aminoglycoside phosphotransferase family.</text>
</comment>
<dbReference type="Gene3D" id="3.90.1200.10">
    <property type="match status" value="1"/>
</dbReference>
<dbReference type="NCBIfam" id="TIGR02457">
    <property type="entry name" value="TreS_Cterm"/>
    <property type="match status" value="1"/>
</dbReference>
<dbReference type="InterPro" id="IPR017853">
    <property type="entry name" value="GH"/>
</dbReference>
<name>A0ABW9KPT9_9BACT</name>
<evidence type="ECO:0000256" key="13">
    <source>
        <dbReference type="ARBA" id="ARBA00031251"/>
    </source>
</evidence>
<dbReference type="SUPFAM" id="SSF51011">
    <property type="entry name" value="Glycosyl hydrolase domain"/>
    <property type="match status" value="1"/>
</dbReference>
<evidence type="ECO:0000256" key="8">
    <source>
        <dbReference type="ARBA" id="ARBA00022723"/>
    </source>
</evidence>
<evidence type="ECO:0000259" key="16">
    <source>
        <dbReference type="SMART" id="SM00642"/>
    </source>
</evidence>
<proteinExistence type="inferred from homology"/>
<evidence type="ECO:0000313" key="17">
    <source>
        <dbReference type="EMBL" id="MFN2977122.1"/>
    </source>
</evidence>
<sequence length="1081" mass="121945">MSTAEITRPIPKRRKPGSATDPLWYKDAIIYELHVKAFNDSNGDGYGDFQGIIQKLDYLQSLGVTCIWVLPFFPSPQRDDGYDISDYMSVNPNYGTIDDFQQFLDQAHARGMQVMIELVINHTSDQHPWFQAARNSPKGSPEREMYVWSDTDKLYSGVRIIFTDTEKSNWTWDPVAGQYYWHRFFSHQPDLNFDNPRVMEEVLNAMRFWMDMGVDGLRLDAIPYLVERDGTSCENVPETHVVIKQIRAAIDAEYENRMVLAEANMWPDDVRPYFGDGDECQMAFHFPLMPRIYMALRQEDRLPITEIMARTPEIPANCQWGLFLRNHDELTLEMVTDDERDYMWLAYSADPRMRINVGIRRRLAPLLDNNRRRIELLNSLLLSFPGTPILYYGDEIGMGDNIYLGDRNGVRTPMQWNSDRNAGFSRAVPAMLYSPVIMDPIWGYEAINVEAQESDTSSLLHWTRNMIALRKLFQVFGRGTQEFLKPENRKVLAYLREYEGEHVVCVANLSRFAQPVTLDLSRFAGMVPVEMLGYVPFPKIDSTPYALTLAPYGFIWLELQPARTVEEEGGTPEQIAKEVTLPANDIESVLTGAGAQLLQESFLPRYICGQRWFGAKSRQIRNVCILDSIRLDSTDAALLLLEVQYSDGGPHDQYTLPLAVRRVAGDVSYPEASVVAKLYNPDYSGVLLDGLILPEVRDYFLQAIGAGVQQQTAHGGTLQGLASSAFSRLRGDGLLESRKSSAEQSNSSMFFGDRLILKLFRRLQPGENPDAEIGRFLTEVAHYEHIAPFAGELVYTPADTDGVAGQPTTVGLLQGLVKNNGDGWYWTLDQIKDGSATYNDAARLLGRRTAEMHLALATPTNNAAFAAEATTAEALAADAERLEAQIAAALQAVRSRMTTLSEDLLTPAATLIAHRNDLHAVAAQLRTLNPQEAGMRTRIHGDYHLGQVLRTESDFVLLDFEGEPARSLEERRAKQSPLRDVAGMLRSFSYAGVAGFGVDTEREEQRRRWEQDASAAFLAGYREAYPQGSDHTGSAAVAPQLLRAFLLEKSLYELMYELNNRPDWISIPLQGILELLEQRER</sequence>
<keyword evidence="8" id="KW-0479">Metal-binding</keyword>
<evidence type="ECO:0000313" key="18">
    <source>
        <dbReference type="Proteomes" id="UP001634747"/>
    </source>
</evidence>
<organism evidence="17 18">
    <name type="scientific">Terriglobus aquaticus</name>
    <dbReference type="NCBI Taxonomy" id="940139"/>
    <lineage>
        <taxon>Bacteria</taxon>
        <taxon>Pseudomonadati</taxon>
        <taxon>Acidobacteriota</taxon>
        <taxon>Terriglobia</taxon>
        <taxon>Terriglobales</taxon>
        <taxon>Acidobacteriaceae</taxon>
        <taxon>Terriglobus</taxon>
    </lineage>
</organism>
<evidence type="ECO:0000256" key="10">
    <source>
        <dbReference type="ARBA" id="ARBA00022837"/>
    </source>
</evidence>
<comment type="caution">
    <text evidence="17">The sequence shown here is derived from an EMBL/GenBank/DDBJ whole genome shotgun (WGS) entry which is preliminary data.</text>
</comment>
<dbReference type="EC" id="2.7.1.175" evidence="4"/>
<keyword evidence="11" id="KW-0067">ATP-binding</keyword>
<accession>A0ABW9KPT9</accession>
<dbReference type="NCBIfam" id="TIGR02456">
    <property type="entry name" value="treS_nterm"/>
    <property type="match status" value="1"/>
</dbReference>
<dbReference type="Gene3D" id="2.60.40.1180">
    <property type="entry name" value="Golgi alpha-mannosidase II"/>
    <property type="match status" value="1"/>
</dbReference>
<evidence type="ECO:0000256" key="7">
    <source>
        <dbReference type="ARBA" id="ARBA00022679"/>
    </source>
</evidence>
<evidence type="ECO:0000256" key="14">
    <source>
        <dbReference type="ARBA" id="ARBA00031378"/>
    </source>
</evidence>
<keyword evidence="18" id="KW-1185">Reference proteome</keyword>
<dbReference type="CDD" id="cd11334">
    <property type="entry name" value="AmyAc_TreS"/>
    <property type="match status" value="1"/>
</dbReference>
<dbReference type="InterPro" id="IPR013780">
    <property type="entry name" value="Glyco_hydro_b"/>
</dbReference>
<comment type="catalytic activity">
    <reaction evidence="1">
        <text>D-maltose = alpha,alpha-trehalose</text>
        <dbReference type="Rhea" id="RHEA:15145"/>
        <dbReference type="ChEBI" id="CHEBI:16551"/>
        <dbReference type="ChEBI" id="CHEBI:17306"/>
        <dbReference type="EC" id="5.4.99.16"/>
    </reaction>
</comment>
<dbReference type="Gene3D" id="3.20.20.80">
    <property type="entry name" value="Glycosidases"/>
    <property type="match status" value="1"/>
</dbReference>
<keyword evidence="12 17" id="KW-0413">Isomerase</keyword>
<feature type="domain" description="Glycosyl hydrolase family 13 catalytic" evidence="16">
    <location>
        <begin position="32"/>
        <end position="426"/>
    </location>
</feature>
<evidence type="ECO:0000256" key="9">
    <source>
        <dbReference type="ARBA" id="ARBA00022741"/>
    </source>
</evidence>
<gene>
    <name evidence="17" type="primary">treS</name>
    <name evidence="17" type="ORF">ACK2TP_15220</name>
</gene>
<dbReference type="InterPro" id="IPR045857">
    <property type="entry name" value="O16G_dom_2"/>
</dbReference>
<protein>
    <recommendedName>
        <fullName evidence="6">Maltokinase</fullName>
        <ecNumber evidence="4">2.7.1.175</ecNumber>
        <ecNumber evidence="5">5.4.99.16</ecNumber>
    </recommendedName>
    <alternativeName>
        <fullName evidence="14">Maltose alpha-D-glucosyltransferase</fullName>
    </alternativeName>
    <alternativeName>
        <fullName evidence="13">Maltose-1-phosphate synthase</fullName>
    </alternativeName>
</protein>
<dbReference type="Pfam" id="PF16657">
    <property type="entry name" value="Malt_amylase_C"/>
    <property type="match status" value="1"/>
</dbReference>
<keyword evidence="7" id="KW-0808">Transferase</keyword>
<comment type="catalytic activity">
    <reaction evidence="15">
        <text>D-maltose + ATP = alpha-maltose 1-phosphate + ADP + H(+)</text>
        <dbReference type="Rhea" id="RHEA:31915"/>
        <dbReference type="ChEBI" id="CHEBI:15378"/>
        <dbReference type="ChEBI" id="CHEBI:17306"/>
        <dbReference type="ChEBI" id="CHEBI:30616"/>
        <dbReference type="ChEBI" id="CHEBI:63576"/>
        <dbReference type="ChEBI" id="CHEBI:456216"/>
        <dbReference type="EC" id="2.7.1.175"/>
    </reaction>
</comment>
<comment type="similarity">
    <text evidence="2">Belongs to the glycosyl hydrolase 13 family. TreS subfamily.</text>
</comment>
<dbReference type="PANTHER" id="PTHR10357">
    <property type="entry name" value="ALPHA-AMYLASE FAMILY MEMBER"/>
    <property type="match status" value="1"/>
</dbReference>
<dbReference type="Pfam" id="PF18085">
    <property type="entry name" value="Mak_N_cap"/>
    <property type="match status" value="1"/>
</dbReference>
<evidence type="ECO:0000256" key="5">
    <source>
        <dbReference type="ARBA" id="ARBA00012619"/>
    </source>
</evidence>
<dbReference type="InterPro" id="IPR011009">
    <property type="entry name" value="Kinase-like_dom_sf"/>
</dbReference>
<keyword evidence="9" id="KW-0547">Nucleotide-binding</keyword>
<dbReference type="RefSeq" id="WP_263414705.1">
    <property type="nucleotide sequence ID" value="NZ_BAABBH010000001.1"/>
</dbReference>
<dbReference type="Gene3D" id="3.90.400.10">
    <property type="entry name" value="Oligo-1,6-glucosidase, Domain 2"/>
    <property type="match status" value="1"/>
</dbReference>
<reference evidence="17 18" key="1">
    <citation type="submission" date="2024-12" db="EMBL/GenBank/DDBJ databases">
        <authorList>
            <person name="Lee Y."/>
        </authorList>
    </citation>
    <scope>NUCLEOTIDE SEQUENCE [LARGE SCALE GENOMIC DNA]</scope>
    <source>
        <strain evidence="17 18">03SUJ4</strain>
    </source>
</reference>
<evidence type="ECO:0000256" key="3">
    <source>
        <dbReference type="ARBA" id="ARBA00006219"/>
    </source>
</evidence>
<dbReference type="Pfam" id="PF00128">
    <property type="entry name" value="Alpha-amylase"/>
    <property type="match status" value="2"/>
</dbReference>
<evidence type="ECO:0000256" key="15">
    <source>
        <dbReference type="ARBA" id="ARBA00049067"/>
    </source>
</evidence>
<evidence type="ECO:0000256" key="6">
    <source>
        <dbReference type="ARBA" id="ARBA00013882"/>
    </source>
</evidence>
<dbReference type="EC" id="5.4.99.16" evidence="5"/>
<dbReference type="SMART" id="SM00642">
    <property type="entry name" value="Aamy"/>
    <property type="match status" value="1"/>
</dbReference>
<dbReference type="InterPro" id="IPR006047">
    <property type="entry name" value="GH13_cat_dom"/>
</dbReference>
<evidence type="ECO:0000256" key="12">
    <source>
        <dbReference type="ARBA" id="ARBA00023235"/>
    </source>
</evidence>
<dbReference type="GO" id="GO:0047471">
    <property type="term" value="F:maltose alpha-D-glucosyltransferase activity"/>
    <property type="evidence" value="ECO:0007669"/>
    <property type="project" value="UniProtKB-EC"/>
</dbReference>
<evidence type="ECO:0000256" key="2">
    <source>
        <dbReference type="ARBA" id="ARBA00005496"/>
    </source>
</evidence>
<evidence type="ECO:0000256" key="4">
    <source>
        <dbReference type="ARBA" id="ARBA00011962"/>
    </source>
</evidence>
<dbReference type="InterPro" id="IPR032091">
    <property type="entry name" value="Malt_amylase-like_C"/>
</dbReference>
<keyword evidence="10" id="KW-0106">Calcium</keyword>
<dbReference type="Proteomes" id="UP001634747">
    <property type="component" value="Unassembled WGS sequence"/>
</dbReference>
<dbReference type="InterPro" id="IPR012810">
    <property type="entry name" value="TreS/a-amylase_N"/>
</dbReference>
<dbReference type="PANTHER" id="PTHR10357:SF219">
    <property type="entry name" value="MALTOSE ALPHA-D-GLUCOSYLTRANSFERASE"/>
    <property type="match status" value="1"/>
</dbReference>
<dbReference type="InterPro" id="IPR012811">
    <property type="entry name" value="TreS_maltokin_C_dom"/>
</dbReference>
<evidence type="ECO:0000256" key="11">
    <source>
        <dbReference type="ARBA" id="ARBA00022840"/>
    </source>
</evidence>